<reference evidence="2" key="1">
    <citation type="submission" date="2025-08" db="UniProtKB">
        <authorList>
            <consortium name="RefSeq"/>
        </authorList>
    </citation>
    <scope>IDENTIFICATION</scope>
</reference>
<keyword evidence="1" id="KW-1185">Reference proteome</keyword>
<name>A0AC58L307_CASCN</name>
<dbReference type="Proteomes" id="UP001732720">
    <property type="component" value="Chromosome 15"/>
</dbReference>
<gene>
    <name evidence="2" type="primary">Armc3</name>
</gene>
<accession>A0AC58L307</accession>
<organism evidence="1 2">
    <name type="scientific">Castor canadensis</name>
    <name type="common">American beaver</name>
    <dbReference type="NCBI Taxonomy" id="51338"/>
    <lineage>
        <taxon>Eukaryota</taxon>
        <taxon>Metazoa</taxon>
        <taxon>Chordata</taxon>
        <taxon>Craniata</taxon>
        <taxon>Vertebrata</taxon>
        <taxon>Euteleostomi</taxon>
        <taxon>Mammalia</taxon>
        <taxon>Eutheria</taxon>
        <taxon>Euarchontoglires</taxon>
        <taxon>Glires</taxon>
        <taxon>Rodentia</taxon>
        <taxon>Castorimorpha</taxon>
        <taxon>Castoridae</taxon>
        <taxon>Castor</taxon>
    </lineage>
</organism>
<proteinExistence type="predicted"/>
<evidence type="ECO:0000313" key="2">
    <source>
        <dbReference type="RefSeq" id="XP_073911527.1"/>
    </source>
</evidence>
<protein>
    <submittedName>
        <fullName evidence="2">Armadillo repeat-containing protein 3 isoform X1</fullName>
    </submittedName>
</protein>
<dbReference type="RefSeq" id="XP_073911527.1">
    <property type="nucleotide sequence ID" value="XM_074055426.1"/>
</dbReference>
<sequence>MIFGILASNSDVKKLLRELDVMNSVIAQLAPEEEVVIHEFASLCLANISVEYTGKVQIFEHGGLEPLTRLLSSPDPDVKKNSIECIYNLVQDFQCRATLQELNPIPPMLELLKSEYPIIQLLALKTLGVITNDKEPRVMLRDNQGLDHLLKILEAKELNDLHVEALSVIANCLEDMDTMVLMQQTGGLKKLLSFAENSTIPEIQKNAAKALTKAAYDSENRKLFHELEVEKCLVALLGSENDGTKIAASQAISAMSENSSSKDFFNTQGIPQLVQLLKSDNEEAKEVAALALANLTTCNSANANAAAEADAVDPLVSILSSNRDGAIANAATVLTNLATQEPLRMVIQNHDIMRAITNPLHSTNTVVQSKAALLVAATACDVEARTELRNCGGLEPLVQLLHSKNDEVRKHASWAVMVCANDEPMVTELCRLGALDILEEINLSVSRKNKFSEAAYNKLLNNNLSLKYSQTGYLSSSNIISDGFYDYGRINPGTKLLSLKELCLQEPSDQRAVLLVNSKSDVSPPPSMEDKSSDVGYGRSISSSSSLRRASKEKTSFRFSTGFGSPSEEKSEPASGRNTGASKSATKEKGSRKGRGKKEEEKVKEEEEVLAVPKLIGEGSAEKEWYPSHDPDFCVYVYEVTKSILPITSIKEQIEVLAKYVADKMGGKISKEKLPDFSWELHISELKFQLKSNVIPIGYIKKGIFYHRALLFKALADKIGVGCSLVRGEYGRAWNEVKLLNESRRGMTGARPLPEVYIVDLMFHPGGLMKLRSREADLYRFL</sequence>
<evidence type="ECO:0000313" key="1">
    <source>
        <dbReference type="Proteomes" id="UP001732720"/>
    </source>
</evidence>